<dbReference type="AlphaFoldDB" id="A0A097CSH9"/>
<feature type="domain" description="DUF427" evidence="1">
    <location>
        <begin position="149"/>
        <end position="242"/>
    </location>
</feature>
<dbReference type="EMBL" id="KF826669">
    <property type="protein sequence ID" value="AIS85615.1"/>
    <property type="molecule type" value="Genomic_DNA"/>
</dbReference>
<name>A0A097CSH9_9ACTN</name>
<feature type="domain" description="DUF427" evidence="1">
    <location>
        <begin position="25"/>
        <end position="99"/>
    </location>
</feature>
<dbReference type="PANTHER" id="PTHR34310">
    <property type="entry name" value="DUF427 DOMAIN PROTEIN (AFU_ORTHOLOGUE AFUA_3G02220)"/>
    <property type="match status" value="1"/>
</dbReference>
<organism evidence="2">
    <name type="scientific">Verrucosispora sp. MS100047</name>
    <dbReference type="NCBI Taxonomy" id="1410949"/>
    <lineage>
        <taxon>Bacteria</taxon>
        <taxon>Bacillati</taxon>
        <taxon>Actinomycetota</taxon>
        <taxon>Actinomycetes</taxon>
        <taxon>Micromonosporales</taxon>
        <taxon>Micromonosporaceae</taxon>
        <taxon>Micromonospora</taxon>
    </lineage>
</organism>
<gene>
    <name evidence="2" type="ORF">VASRM7_376</name>
</gene>
<proteinExistence type="predicted"/>
<dbReference type="PANTHER" id="PTHR34310:SF9">
    <property type="entry name" value="BLR5716 PROTEIN"/>
    <property type="match status" value="1"/>
</dbReference>
<evidence type="ECO:0000313" key="2">
    <source>
        <dbReference type="EMBL" id="AIS85615.1"/>
    </source>
</evidence>
<dbReference type="Pfam" id="PF04248">
    <property type="entry name" value="NTP_transf_9"/>
    <property type="match status" value="2"/>
</dbReference>
<evidence type="ECO:0000259" key="1">
    <source>
        <dbReference type="Pfam" id="PF04248"/>
    </source>
</evidence>
<accession>A0A097CSH9</accession>
<sequence>MLAPAPRFAPPEDRLTYHHSERWVRGRIGDTVVVDSRRPLLVWEPGLPVPFYVFPLADLVGGTLRPAEQPPEPGSRAGSSFHDLTVDGVTLPNAAWTYPGDVFAQTVCLAWREWFGQGVERWYEEDEEVFVHPRDPFSRVDSLPSTRHVVVTHEGVVLADTRRPVLLFETGLPTRYYIPADDLVQELLLPSEHHTRCPYKGVASYWSLRQVPGAAGRNIAWYYPDPLPSVANIAGFTAFYPERVTILVDGESVSPPTPHR</sequence>
<protein>
    <recommendedName>
        <fullName evidence="1">DUF427 domain-containing protein</fullName>
    </recommendedName>
</protein>
<reference evidence="2" key="1">
    <citation type="submission" date="2013-11" db="EMBL/GenBank/DDBJ databases">
        <title>New antitubercular compounds from marine-derived Verrucosispora sp. MS100047.</title>
        <authorList>
            <person name="Huang P."/>
            <person name="Xie F."/>
            <person name="Wang Q."/>
            <person name="Wang J."/>
            <person name="Wang Q."/>
            <person name="Abdel-Mageed W.M."/>
            <person name="Liu M."/>
            <person name="Han J."/>
            <person name="Song F."/>
            <person name="Dai H."/>
            <person name="Liu X."/>
            <person name="Zhang L."/>
        </authorList>
    </citation>
    <scope>NUCLEOTIDE SEQUENCE</scope>
    <source>
        <strain evidence="2">MS100047</strain>
    </source>
</reference>
<dbReference type="InterPro" id="IPR038694">
    <property type="entry name" value="DUF427_sf"/>
</dbReference>
<dbReference type="Gene3D" id="2.170.150.40">
    <property type="entry name" value="Domain of unknown function (DUF427)"/>
    <property type="match status" value="2"/>
</dbReference>
<dbReference type="InterPro" id="IPR007361">
    <property type="entry name" value="DUF427"/>
</dbReference>